<protein>
    <submittedName>
        <fullName evidence="2">GNAT family N-acetyltransferase</fullName>
    </submittedName>
</protein>
<dbReference type="InterPro" id="IPR016181">
    <property type="entry name" value="Acyl_CoA_acyltransferase"/>
</dbReference>
<organism evidence="2 3">
    <name type="scientific">Nocardioides luti</name>
    <dbReference type="NCBI Taxonomy" id="2761101"/>
    <lineage>
        <taxon>Bacteria</taxon>
        <taxon>Bacillati</taxon>
        <taxon>Actinomycetota</taxon>
        <taxon>Actinomycetes</taxon>
        <taxon>Propionibacteriales</taxon>
        <taxon>Nocardioidaceae</taxon>
        <taxon>Nocardioides</taxon>
    </lineage>
</organism>
<gene>
    <name evidence="2" type="ORF">H5V45_04625</name>
</gene>
<proteinExistence type="predicted"/>
<dbReference type="AlphaFoldDB" id="A0A7X0RE36"/>
<name>A0A7X0RE36_9ACTN</name>
<dbReference type="Proteomes" id="UP000523955">
    <property type="component" value="Unassembled WGS sequence"/>
</dbReference>
<dbReference type="Gene3D" id="3.40.630.30">
    <property type="match status" value="1"/>
</dbReference>
<dbReference type="PROSITE" id="PS51186">
    <property type="entry name" value="GNAT"/>
    <property type="match status" value="1"/>
</dbReference>
<feature type="domain" description="N-acetyltransferase" evidence="1">
    <location>
        <begin position="98"/>
        <end position="226"/>
    </location>
</feature>
<evidence type="ECO:0000259" key="1">
    <source>
        <dbReference type="PROSITE" id="PS51186"/>
    </source>
</evidence>
<reference evidence="2 3" key="1">
    <citation type="submission" date="2020-08" db="EMBL/GenBank/DDBJ databases">
        <authorList>
            <person name="Seo M.-J."/>
        </authorList>
    </citation>
    <scope>NUCLEOTIDE SEQUENCE [LARGE SCALE GENOMIC DNA]</scope>
    <source>
        <strain evidence="2 3">KIGAM211</strain>
    </source>
</reference>
<keyword evidence="3" id="KW-1185">Reference proteome</keyword>
<evidence type="ECO:0000313" key="2">
    <source>
        <dbReference type="EMBL" id="MBB6626604.1"/>
    </source>
</evidence>
<accession>A0A7X0RE36</accession>
<evidence type="ECO:0000313" key="3">
    <source>
        <dbReference type="Proteomes" id="UP000523955"/>
    </source>
</evidence>
<sequence length="226" mass="24359">MQPGMCDLVDTWWCDLFGITRDELWQAATVQPHGRLEGYAGLFVAWRDHGVHVSAPQSAEVVPLPPPDSWTSYAASIGGTVIGPATHHYLDVDPGPDPRVVRVEVADLAELRAVVTDEEWWESGSSDDDVEVAFGLVEDGALVAAASLSPYAGSPRDLGVLVAPSHRGRRLVDAVGRTAASYAIREHRVARWVARTANTASMAAAARLGFEPWCEQLAVRLPTTTP</sequence>
<dbReference type="InterPro" id="IPR000182">
    <property type="entry name" value="GNAT_dom"/>
</dbReference>
<dbReference type="Pfam" id="PF13302">
    <property type="entry name" value="Acetyltransf_3"/>
    <property type="match status" value="1"/>
</dbReference>
<dbReference type="RefSeq" id="WP_185251858.1">
    <property type="nucleotide sequence ID" value="NZ_JACKXE010000001.1"/>
</dbReference>
<dbReference type="SUPFAM" id="SSF55729">
    <property type="entry name" value="Acyl-CoA N-acyltransferases (Nat)"/>
    <property type="match status" value="1"/>
</dbReference>
<dbReference type="EMBL" id="JACKXE010000001">
    <property type="protein sequence ID" value="MBB6626604.1"/>
    <property type="molecule type" value="Genomic_DNA"/>
</dbReference>
<keyword evidence="2" id="KW-0808">Transferase</keyword>
<dbReference type="GO" id="GO:0016747">
    <property type="term" value="F:acyltransferase activity, transferring groups other than amino-acyl groups"/>
    <property type="evidence" value="ECO:0007669"/>
    <property type="project" value="InterPro"/>
</dbReference>
<comment type="caution">
    <text evidence="2">The sequence shown here is derived from an EMBL/GenBank/DDBJ whole genome shotgun (WGS) entry which is preliminary data.</text>
</comment>